<dbReference type="RefSeq" id="WP_285273604.1">
    <property type="nucleotide sequence ID" value="NZ_JASNVW010000002.1"/>
</dbReference>
<dbReference type="SUPFAM" id="SSF56281">
    <property type="entry name" value="Metallo-hydrolase/oxidoreductase"/>
    <property type="match status" value="1"/>
</dbReference>
<comment type="caution">
    <text evidence="2">The sequence shown here is derived from an EMBL/GenBank/DDBJ whole genome shotgun (WGS) entry which is preliminary data.</text>
</comment>
<keyword evidence="3" id="KW-1185">Reference proteome</keyword>
<proteinExistence type="predicted"/>
<evidence type="ECO:0000313" key="2">
    <source>
        <dbReference type="EMBL" id="MDK6028627.1"/>
    </source>
</evidence>
<dbReference type="InterPro" id="IPR001279">
    <property type="entry name" value="Metallo-B-lactamas"/>
</dbReference>
<gene>
    <name evidence="2" type="ORF">QPL79_04570</name>
</gene>
<dbReference type="Pfam" id="PF12706">
    <property type="entry name" value="Lactamase_B_2"/>
    <property type="match status" value="1"/>
</dbReference>
<dbReference type="Gene3D" id="3.60.15.10">
    <property type="entry name" value="Ribonuclease Z/Hydroxyacylglutathione hydrolase-like"/>
    <property type="match status" value="1"/>
</dbReference>
<dbReference type="InterPro" id="IPR036866">
    <property type="entry name" value="RibonucZ/Hydroxyglut_hydro"/>
</dbReference>
<dbReference type="AlphaFoldDB" id="A0ABD4Z5P9"/>
<accession>A0ABD4Z5P9</accession>
<name>A0ABD4Z5P9_9CREN</name>
<dbReference type="PANTHER" id="PTHR46018">
    <property type="entry name" value="ZINC PHOSPHODIESTERASE ELAC PROTEIN 1"/>
    <property type="match status" value="1"/>
</dbReference>
<dbReference type="Proteomes" id="UP001529235">
    <property type="component" value="Unassembled WGS sequence"/>
</dbReference>
<protein>
    <submittedName>
        <fullName evidence="2">MBL fold metallo-hydrolase</fullName>
    </submittedName>
</protein>
<feature type="domain" description="Metallo-beta-lactamase" evidence="1">
    <location>
        <begin position="19"/>
        <end position="216"/>
    </location>
</feature>
<dbReference type="PANTHER" id="PTHR46018:SF2">
    <property type="entry name" value="ZINC PHOSPHODIESTERASE ELAC PROTEIN 1"/>
    <property type="match status" value="1"/>
</dbReference>
<reference evidence="2 3" key="1">
    <citation type="submission" date="2023-05" db="EMBL/GenBank/DDBJ databases">
        <title>A new hyperthermophilic archaea 'Ignisphaera cupida' sp. nov. and description of the family 'Ignisphaeraceae' fam. nov.</title>
        <authorList>
            <person name="Podosokorskaya O.A."/>
            <person name="Elcheninov A.G."/>
            <person name="Klukina A."/>
            <person name="Merkel A.Y."/>
        </authorList>
    </citation>
    <scope>NUCLEOTIDE SEQUENCE [LARGE SCALE GENOMIC DNA]</scope>
    <source>
        <strain evidence="2 3">4213-co</strain>
    </source>
</reference>
<dbReference type="GO" id="GO:0016787">
    <property type="term" value="F:hydrolase activity"/>
    <property type="evidence" value="ECO:0007669"/>
    <property type="project" value="UniProtKB-KW"/>
</dbReference>
<evidence type="ECO:0000259" key="1">
    <source>
        <dbReference type="SMART" id="SM00849"/>
    </source>
</evidence>
<organism evidence="2 3">
    <name type="scientific">Ignisphaera cupida</name>
    <dbReference type="NCBI Taxonomy" id="3050454"/>
    <lineage>
        <taxon>Archaea</taxon>
        <taxon>Thermoproteota</taxon>
        <taxon>Thermoprotei</taxon>
        <taxon>Desulfurococcales</taxon>
        <taxon>Desulfurococcaceae</taxon>
        <taxon>Ignisphaera</taxon>
    </lineage>
</organism>
<sequence length="245" mass="27004">MVKILFLGVGGWISNPLLGYTSFAVINSKGNWILVEAGEGAYQNIVKCGLKINDNLKGIVISHRHGDHILGLPTILQIAKHLGIKEVTIIGIDDVIEAVSELITASASQNTANIVKAIRLDFGEKIKIDDFEIEFLESVHTIPAASIKIIANGKCIVYSGDTSYNPRLADFARKCDVLIHEVSSYSEEAHKYGHSTYKDAFEIALKSNVKTLVLTHFYQWPQPIKTPIEGSMEILVPHPCQILEI</sequence>
<evidence type="ECO:0000313" key="3">
    <source>
        <dbReference type="Proteomes" id="UP001529235"/>
    </source>
</evidence>
<dbReference type="SMART" id="SM00849">
    <property type="entry name" value="Lactamase_B"/>
    <property type="match status" value="1"/>
</dbReference>
<dbReference type="EMBL" id="JASNVW010000002">
    <property type="protein sequence ID" value="MDK6028627.1"/>
    <property type="molecule type" value="Genomic_DNA"/>
</dbReference>